<evidence type="ECO:0000256" key="4">
    <source>
        <dbReference type="ARBA" id="ARBA00013208"/>
    </source>
</evidence>
<dbReference type="AlphaFoldDB" id="A0A9K3CWU1"/>
<dbReference type="InterPro" id="IPR001733">
    <property type="entry name" value="Peptidase_S26B"/>
</dbReference>
<comment type="catalytic activity">
    <reaction evidence="1">
        <text>Cleavage of hydrophobic, N-terminal signal or leader sequences from secreted and periplasmic proteins.</text>
        <dbReference type="EC" id="3.4.21.89"/>
    </reaction>
</comment>
<keyword evidence="15" id="KW-1185">Reference proteome</keyword>
<evidence type="ECO:0000256" key="1">
    <source>
        <dbReference type="ARBA" id="ARBA00000677"/>
    </source>
</evidence>
<sequence>MLVFQILKILMIVTSGLTMWHFLKVAANNDSPVVVVLSGSMEPGFHRGDLLLLAHKDPNDMEIGDVVVYNLEGKMIPIVHRIHRIIEGEEEWEDREFLTKGDANQEYDTWLYTTGNEYLAAKDVVGTVRAYFPGLGYATILMNEHPWARNVLFGFLGLLALLGHDD</sequence>
<dbReference type="InterPro" id="IPR015927">
    <property type="entry name" value="Peptidase_S24_S26A/B/C"/>
</dbReference>
<evidence type="ECO:0000256" key="10">
    <source>
        <dbReference type="ARBA" id="ARBA00023136"/>
    </source>
</evidence>
<dbReference type="EC" id="3.4.21.89" evidence="4"/>
<proteinExistence type="inferred from homology"/>
<dbReference type="InterPro" id="IPR019533">
    <property type="entry name" value="Peptidase_S26"/>
</dbReference>
<evidence type="ECO:0000256" key="7">
    <source>
        <dbReference type="ARBA" id="ARBA00022670"/>
    </source>
</evidence>
<dbReference type="EMBL" id="BDIP01001456">
    <property type="protein sequence ID" value="GIQ84437.1"/>
    <property type="molecule type" value="Genomic_DNA"/>
</dbReference>
<dbReference type="GO" id="GO:0004252">
    <property type="term" value="F:serine-type endopeptidase activity"/>
    <property type="evidence" value="ECO:0007669"/>
    <property type="project" value="InterPro"/>
</dbReference>
<dbReference type="GO" id="GO:0005787">
    <property type="term" value="C:signal peptidase complex"/>
    <property type="evidence" value="ECO:0007669"/>
    <property type="project" value="TreeGrafter"/>
</dbReference>
<evidence type="ECO:0000259" key="13">
    <source>
        <dbReference type="Pfam" id="PF00717"/>
    </source>
</evidence>
<keyword evidence="7" id="KW-0378">Hydrolase</keyword>
<dbReference type="GO" id="GO:0006465">
    <property type="term" value="P:signal peptide processing"/>
    <property type="evidence" value="ECO:0007669"/>
    <property type="project" value="InterPro"/>
</dbReference>
<dbReference type="PRINTS" id="PR00728">
    <property type="entry name" value="SIGNALPTASE"/>
</dbReference>
<feature type="chain" id="PRO_5039906868" description="Signal peptidase complex catalytic subunit SEC11" evidence="12">
    <location>
        <begin position="17"/>
        <end position="166"/>
    </location>
</feature>
<organism evidence="14 15">
    <name type="scientific">Kipferlia bialata</name>
    <dbReference type="NCBI Taxonomy" id="797122"/>
    <lineage>
        <taxon>Eukaryota</taxon>
        <taxon>Metamonada</taxon>
        <taxon>Carpediemonas-like organisms</taxon>
        <taxon>Kipferlia</taxon>
    </lineage>
</organism>
<evidence type="ECO:0000313" key="15">
    <source>
        <dbReference type="Proteomes" id="UP000265618"/>
    </source>
</evidence>
<evidence type="ECO:0000256" key="5">
    <source>
        <dbReference type="ARBA" id="ARBA00019685"/>
    </source>
</evidence>
<evidence type="ECO:0000256" key="2">
    <source>
        <dbReference type="ARBA" id="ARBA00004648"/>
    </source>
</evidence>
<dbReference type="SUPFAM" id="SSF51306">
    <property type="entry name" value="LexA/Signal peptidase"/>
    <property type="match status" value="1"/>
</dbReference>
<keyword evidence="7" id="KW-0645">Protease</keyword>
<dbReference type="GO" id="GO:0009003">
    <property type="term" value="F:signal peptidase activity"/>
    <property type="evidence" value="ECO:0007669"/>
    <property type="project" value="UniProtKB-EC"/>
</dbReference>
<feature type="signal peptide" evidence="12">
    <location>
        <begin position="1"/>
        <end position="16"/>
    </location>
</feature>
<keyword evidence="10" id="KW-0472">Membrane</keyword>
<gene>
    <name evidence="14" type="ORF">KIPB_005926</name>
</gene>
<dbReference type="Proteomes" id="UP000265618">
    <property type="component" value="Unassembled WGS sequence"/>
</dbReference>
<evidence type="ECO:0000256" key="8">
    <source>
        <dbReference type="ARBA" id="ARBA00022692"/>
    </source>
</evidence>
<evidence type="ECO:0000256" key="9">
    <source>
        <dbReference type="ARBA" id="ARBA00022989"/>
    </source>
</evidence>
<dbReference type="PANTHER" id="PTHR10806:SF6">
    <property type="entry name" value="SIGNAL PEPTIDASE COMPLEX CATALYTIC SUBUNIT SEC11"/>
    <property type="match status" value="1"/>
</dbReference>
<evidence type="ECO:0000313" key="14">
    <source>
        <dbReference type="EMBL" id="GIQ84437.1"/>
    </source>
</evidence>
<dbReference type="NCBIfam" id="TIGR02228">
    <property type="entry name" value="sigpep_I_arch"/>
    <property type="match status" value="1"/>
</dbReference>
<keyword evidence="12" id="KW-0732">Signal</keyword>
<dbReference type="CDD" id="cd06530">
    <property type="entry name" value="S26_SPase_I"/>
    <property type="match status" value="1"/>
</dbReference>
<comment type="caution">
    <text evidence="14">The sequence shown here is derived from an EMBL/GenBank/DDBJ whole genome shotgun (WGS) entry which is preliminary data.</text>
</comment>
<evidence type="ECO:0000256" key="12">
    <source>
        <dbReference type="SAM" id="SignalP"/>
    </source>
</evidence>
<reference evidence="14 15" key="1">
    <citation type="journal article" date="2018" name="PLoS ONE">
        <title>The draft genome of Kipferlia bialata reveals reductive genome evolution in fornicate parasites.</title>
        <authorList>
            <person name="Tanifuji G."/>
            <person name="Takabayashi S."/>
            <person name="Kume K."/>
            <person name="Takagi M."/>
            <person name="Nakayama T."/>
            <person name="Kamikawa R."/>
            <person name="Inagaki Y."/>
            <person name="Hashimoto T."/>
        </authorList>
    </citation>
    <scope>NUCLEOTIDE SEQUENCE [LARGE SCALE GENOMIC DNA]</scope>
    <source>
        <strain evidence="14">NY0173</strain>
    </source>
</reference>
<protein>
    <recommendedName>
        <fullName evidence="5">Signal peptidase complex catalytic subunit SEC11</fullName>
        <ecNumber evidence="4">3.4.21.89</ecNumber>
    </recommendedName>
    <alternativeName>
        <fullName evidence="6">Signal peptidase complex catalytic subunit sec11</fullName>
    </alternativeName>
</protein>
<name>A0A9K3CWU1_9EUKA</name>
<keyword evidence="8" id="KW-0812">Transmembrane</keyword>
<dbReference type="OrthoDB" id="10257561at2759"/>
<comment type="similarity">
    <text evidence="3">Belongs to the peptidase S26B family.</text>
</comment>
<accession>A0A9K3CWU1</accession>
<evidence type="ECO:0000256" key="11">
    <source>
        <dbReference type="ARBA" id="ARBA00045533"/>
    </source>
</evidence>
<dbReference type="Pfam" id="PF00717">
    <property type="entry name" value="Peptidase_S24"/>
    <property type="match status" value="1"/>
</dbReference>
<dbReference type="InterPro" id="IPR036286">
    <property type="entry name" value="LexA/Signal_pep-like_sf"/>
</dbReference>
<dbReference type="PANTHER" id="PTHR10806">
    <property type="entry name" value="SIGNAL PEPTIDASE COMPLEX CATALYTIC SUBUNIT SEC11"/>
    <property type="match status" value="1"/>
</dbReference>
<comment type="subcellular location">
    <subcellularLocation>
        <location evidence="2">Endoplasmic reticulum membrane</location>
        <topology evidence="2">Single-pass type II membrane protein</topology>
    </subcellularLocation>
</comment>
<keyword evidence="9" id="KW-1133">Transmembrane helix</keyword>
<comment type="function">
    <text evidence="11">Catalytic component of the signal peptidase complex (SPC) which catalyzes the cleavage of N-terminal signal sequences from nascent proteins as they are translocated into the lumen of the endoplasmic reticulum. Specifically cleaves N-terminal signal peptides that contain a hydrophobic alpha-helix (h-region) shorter than 18-20 amino acids.</text>
</comment>
<evidence type="ECO:0000256" key="6">
    <source>
        <dbReference type="ARBA" id="ARBA00021755"/>
    </source>
</evidence>
<evidence type="ECO:0000256" key="3">
    <source>
        <dbReference type="ARBA" id="ARBA00011035"/>
    </source>
</evidence>
<feature type="domain" description="Peptidase S24/S26A/S26B/S26C" evidence="13">
    <location>
        <begin position="26"/>
        <end position="87"/>
    </location>
</feature>